<reference evidence="3" key="1">
    <citation type="submission" date="2023-06" db="EMBL/GenBank/DDBJ databases">
        <authorList>
            <person name="Delattre M."/>
        </authorList>
    </citation>
    <scope>NUCLEOTIDE SEQUENCE</scope>
    <source>
        <strain evidence="3">AF72</strain>
    </source>
</reference>
<sequence>MDSPTEFAPSQEASTSASPDETATNQIIEALKKDLDSAKTEISTFRKVENTLKRKLDVTERELKNLKSISASSSTENPERQRDLLLMQLHETIGNLTAKLSEKSQECNGLNIELKRLTKRSKLRGSSETGSDQVATLEAENRSLREQRDEALAKAKLSVRLHRANEALKKKLRGRLHQRDKRLARAERKSYDAVLKNSNGPASPTEQNQPDKNGRILEVEVLNDCVDISDSEDERPSSASEDDVEYVEEELEQV</sequence>
<feature type="non-terminal residue" evidence="3">
    <location>
        <position position="1"/>
    </location>
</feature>
<gene>
    <name evidence="3" type="ORF">MSPICULIGERA_LOCUS13724</name>
</gene>
<feature type="region of interest" description="Disordered" evidence="2">
    <location>
        <begin position="121"/>
        <end position="142"/>
    </location>
</feature>
<feature type="compositionally biased region" description="Polar residues" evidence="2">
    <location>
        <begin position="124"/>
        <end position="134"/>
    </location>
</feature>
<feature type="coiled-coil region" evidence="1">
    <location>
        <begin position="28"/>
        <end position="69"/>
    </location>
</feature>
<dbReference type="Proteomes" id="UP001177023">
    <property type="component" value="Unassembled WGS sequence"/>
</dbReference>
<comment type="caution">
    <text evidence="3">The sequence shown here is derived from an EMBL/GenBank/DDBJ whole genome shotgun (WGS) entry which is preliminary data.</text>
</comment>
<protein>
    <submittedName>
        <fullName evidence="3">Uncharacterized protein</fullName>
    </submittedName>
</protein>
<dbReference type="EMBL" id="CATQJA010002637">
    <property type="protein sequence ID" value="CAJ0575413.1"/>
    <property type="molecule type" value="Genomic_DNA"/>
</dbReference>
<evidence type="ECO:0000256" key="2">
    <source>
        <dbReference type="SAM" id="MobiDB-lite"/>
    </source>
</evidence>
<evidence type="ECO:0000313" key="3">
    <source>
        <dbReference type="EMBL" id="CAJ0575413.1"/>
    </source>
</evidence>
<keyword evidence="1" id="KW-0175">Coiled coil</keyword>
<keyword evidence="4" id="KW-1185">Reference proteome</keyword>
<feature type="region of interest" description="Disordered" evidence="2">
    <location>
        <begin position="1"/>
        <end position="24"/>
    </location>
</feature>
<feature type="compositionally biased region" description="Polar residues" evidence="2">
    <location>
        <begin position="196"/>
        <end position="211"/>
    </location>
</feature>
<evidence type="ECO:0000256" key="1">
    <source>
        <dbReference type="SAM" id="Coils"/>
    </source>
</evidence>
<evidence type="ECO:0000313" key="4">
    <source>
        <dbReference type="Proteomes" id="UP001177023"/>
    </source>
</evidence>
<proteinExistence type="predicted"/>
<feature type="compositionally biased region" description="Acidic residues" evidence="2">
    <location>
        <begin position="240"/>
        <end position="254"/>
    </location>
</feature>
<name>A0AA36CU65_9BILA</name>
<dbReference type="AlphaFoldDB" id="A0AA36CU65"/>
<feature type="compositionally biased region" description="Polar residues" evidence="2">
    <location>
        <begin position="11"/>
        <end position="24"/>
    </location>
</feature>
<organism evidence="3 4">
    <name type="scientific">Mesorhabditis spiculigera</name>
    <dbReference type="NCBI Taxonomy" id="96644"/>
    <lineage>
        <taxon>Eukaryota</taxon>
        <taxon>Metazoa</taxon>
        <taxon>Ecdysozoa</taxon>
        <taxon>Nematoda</taxon>
        <taxon>Chromadorea</taxon>
        <taxon>Rhabditida</taxon>
        <taxon>Rhabditina</taxon>
        <taxon>Rhabditomorpha</taxon>
        <taxon>Rhabditoidea</taxon>
        <taxon>Rhabditidae</taxon>
        <taxon>Mesorhabditinae</taxon>
        <taxon>Mesorhabditis</taxon>
    </lineage>
</organism>
<feature type="region of interest" description="Disordered" evidence="2">
    <location>
        <begin position="173"/>
        <end position="254"/>
    </location>
</feature>
<feature type="compositionally biased region" description="Basic and acidic residues" evidence="2">
    <location>
        <begin position="181"/>
        <end position="191"/>
    </location>
</feature>
<accession>A0AA36CU65</accession>